<dbReference type="InterPro" id="IPR010732">
    <property type="entry name" value="T6SS_TssG-like"/>
</dbReference>
<evidence type="ECO:0000313" key="1">
    <source>
        <dbReference type="EMBL" id="TCS39473.1"/>
    </source>
</evidence>
<accession>A0A4R3I356</accession>
<keyword evidence="2" id="KW-1185">Reference proteome</keyword>
<gene>
    <name evidence="1" type="ORF">EDC30_101429</name>
</gene>
<proteinExistence type="predicted"/>
<dbReference type="PANTHER" id="PTHR35564:SF4">
    <property type="entry name" value="CYTOPLASMIC PROTEIN"/>
    <property type="match status" value="1"/>
</dbReference>
<dbReference type="NCBIfam" id="TIGR03347">
    <property type="entry name" value="VI_chp_1"/>
    <property type="match status" value="1"/>
</dbReference>
<sequence length="384" mass="43147">MPGTKRRIDPGLIDQLRDEPHRFEFFQAVRLLLTQYRKQDGVPQDLDILGQVIRFRNSISLGFPPNEIEALEFEIQQEALAAFDNAESQELDTASENSKPSRSDKIGKVTLTPSFLGLTGPMGVMPRHYTHYVAEREVHHRDTATRAFLDIFTSRAVALFYQTWLKYRLHLQYEADRKNHFLPLILSLAGVGLPGLRQRLHEGEAGVADESLAYYSGALRERPQSANTLAGVVADYFQVKCRAEQFVGQWFQLPPQETSTLGGANCELGVSTLCGTRVWDRTSRVRLLIGPLRKNQFEDFLPGRTAAGSLIRLFGLILGPAHDCEVRLILDKRDLVQATLDSRGGSTRLGWNGWLGKRNASGDSHEVAYLINPIKEQQTFTGDQ</sequence>
<reference evidence="1 2" key="1">
    <citation type="submission" date="2019-03" db="EMBL/GenBank/DDBJ databases">
        <title>Genomic Encyclopedia of Type Strains, Phase IV (KMG-IV): sequencing the most valuable type-strain genomes for metagenomic binning, comparative biology and taxonomic classification.</title>
        <authorList>
            <person name="Goeker M."/>
        </authorList>
    </citation>
    <scope>NUCLEOTIDE SEQUENCE [LARGE SCALE GENOMIC DNA]</scope>
    <source>
        <strain evidence="1 2">DSM 7445</strain>
    </source>
</reference>
<dbReference type="EMBL" id="SLZQ01000001">
    <property type="protein sequence ID" value="TCS39473.1"/>
    <property type="molecule type" value="Genomic_DNA"/>
</dbReference>
<dbReference type="PANTHER" id="PTHR35564">
    <property type="match status" value="1"/>
</dbReference>
<comment type="caution">
    <text evidence="1">The sequence shown here is derived from an EMBL/GenBank/DDBJ whole genome shotgun (WGS) entry which is preliminary data.</text>
</comment>
<dbReference type="Proteomes" id="UP000295382">
    <property type="component" value="Unassembled WGS sequence"/>
</dbReference>
<protein>
    <submittedName>
        <fullName evidence="1">Type VI secretion system protein ImpH</fullName>
    </submittedName>
</protein>
<organism evidence="1 2">
    <name type="scientific">Paucimonas lemoignei</name>
    <name type="common">Pseudomonas lemoignei</name>
    <dbReference type="NCBI Taxonomy" id="29443"/>
    <lineage>
        <taxon>Bacteria</taxon>
        <taxon>Pseudomonadati</taxon>
        <taxon>Pseudomonadota</taxon>
        <taxon>Betaproteobacteria</taxon>
        <taxon>Burkholderiales</taxon>
        <taxon>Burkholderiaceae</taxon>
        <taxon>Paucimonas</taxon>
    </lineage>
</organism>
<dbReference type="Pfam" id="PF06996">
    <property type="entry name" value="T6SS_TssG"/>
    <property type="match status" value="1"/>
</dbReference>
<dbReference type="AlphaFoldDB" id="A0A4R3I356"/>
<dbReference type="OrthoDB" id="1523296at2"/>
<dbReference type="RefSeq" id="WP_132256814.1">
    <property type="nucleotide sequence ID" value="NZ_SLZQ01000001.1"/>
</dbReference>
<evidence type="ECO:0000313" key="2">
    <source>
        <dbReference type="Proteomes" id="UP000295382"/>
    </source>
</evidence>
<name>A0A4R3I356_PAULE</name>